<keyword evidence="3" id="KW-1003">Cell membrane</keyword>
<feature type="transmembrane region" description="Helical" evidence="7">
    <location>
        <begin position="92"/>
        <end position="110"/>
    </location>
</feature>
<sequence length="338" mass="36115">MIADIRRYIPGLVLITIIALLSQFIAYFLPDFIGAVFIAIIIGIILNNTIGVNHQVFGPGIKLGLKRLLKIAIILLGGTISFQQFTEVGLPGLGLIVLIISVAFVFTFKLGDKYNLTLKQKLLIAAGLSICGDTAIITIAPVIKAEDDDIFMSICIVTFFGVLAIFIYPIIGLLLSLSDTVFGAWAGTAISSTSQVVATGFIFSEAAGQVATMIKLTRNVLMIPVIVLIGYYYNTRQLAKNTGQAGEKDYNLKEIFPNFILGFLALIIINSLGLIPAGIGSIISPVSRFLILLALSGIGLGVDWTELKEIGGNPFIVGFLVAGSMALISIVISSILFL</sequence>
<feature type="transmembrane region" description="Helical" evidence="7">
    <location>
        <begin position="282"/>
        <end position="302"/>
    </location>
</feature>
<feature type="transmembrane region" description="Helical" evidence="7">
    <location>
        <begin position="182"/>
        <end position="204"/>
    </location>
</feature>
<feature type="transmembrane region" description="Helical" evidence="7">
    <location>
        <begin position="122"/>
        <end position="144"/>
    </location>
</feature>
<name>A0A931AQY8_9FIRM</name>
<keyword evidence="9" id="KW-1185">Reference proteome</keyword>
<evidence type="ECO:0000256" key="7">
    <source>
        <dbReference type="SAM" id="Phobius"/>
    </source>
</evidence>
<gene>
    <name evidence="8" type="ORF">I0Q91_09800</name>
</gene>
<dbReference type="EMBL" id="JADPIE010000005">
    <property type="protein sequence ID" value="MBF8437373.1"/>
    <property type="molecule type" value="Genomic_DNA"/>
</dbReference>
<evidence type="ECO:0000256" key="3">
    <source>
        <dbReference type="ARBA" id="ARBA00022475"/>
    </source>
</evidence>
<reference evidence="8" key="1">
    <citation type="submission" date="2020-11" db="EMBL/GenBank/DDBJ databases">
        <title>Halonatronomonas betainensis gen. nov., sp. nov. a novel haloalkaliphilic representative of the family Halanaerobiacae capable of betaine degradation.</title>
        <authorList>
            <person name="Boltyanskaya Y."/>
            <person name="Kevbrin V."/>
            <person name="Detkova E."/>
            <person name="Grouzdev D.S."/>
            <person name="Koziaeva V."/>
            <person name="Zhilina T."/>
        </authorList>
    </citation>
    <scope>NUCLEOTIDE SEQUENCE</scope>
    <source>
        <strain evidence="8">Z-7014</strain>
    </source>
</reference>
<comment type="subcellular location">
    <subcellularLocation>
        <location evidence="1">Cell membrane</location>
        <topology evidence="1">Multi-pass membrane protein</topology>
    </subcellularLocation>
</comment>
<keyword evidence="5 7" id="KW-1133">Transmembrane helix</keyword>
<dbReference type="GO" id="GO:0005886">
    <property type="term" value="C:plasma membrane"/>
    <property type="evidence" value="ECO:0007669"/>
    <property type="project" value="UniProtKB-SubCell"/>
</dbReference>
<evidence type="ECO:0000256" key="2">
    <source>
        <dbReference type="ARBA" id="ARBA00007977"/>
    </source>
</evidence>
<comment type="caution">
    <text evidence="8">The sequence shown here is derived from an EMBL/GenBank/DDBJ whole genome shotgun (WGS) entry which is preliminary data.</text>
</comment>
<feature type="transmembrane region" description="Helical" evidence="7">
    <location>
        <begin position="216"/>
        <end position="234"/>
    </location>
</feature>
<keyword evidence="4 7" id="KW-0812">Transmembrane</keyword>
<comment type="similarity">
    <text evidence="2">Belongs to the UPF0324 family.</text>
</comment>
<keyword evidence="6 7" id="KW-0472">Membrane</keyword>
<dbReference type="Proteomes" id="UP000621436">
    <property type="component" value="Unassembled WGS sequence"/>
</dbReference>
<organism evidence="8 9">
    <name type="scientific">Halonatronomonas betaini</name>
    <dbReference type="NCBI Taxonomy" id="2778430"/>
    <lineage>
        <taxon>Bacteria</taxon>
        <taxon>Bacillati</taxon>
        <taxon>Bacillota</taxon>
        <taxon>Clostridia</taxon>
        <taxon>Halanaerobiales</taxon>
        <taxon>Halarsenatibacteraceae</taxon>
        <taxon>Halonatronomonas</taxon>
    </lineage>
</organism>
<dbReference type="Pfam" id="PF03601">
    <property type="entry name" value="Cons_hypoth698"/>
    <property type="match status" value="1"/>
</dbReference>
<evidence type="ECO:0000256" key="4">
    <source>
        <dbReference type="ARBA" id="ARBA00022692"/>
    </source>
</evidence>
<accession>A0A931AQY8</accession>
<dbReference type="InterPro" id="IPR018383">
    <property type="entry name" value="UPF0324_pro"/>
</dbReference>
<feature type="transmembrane region" description="Helical" evidence="7">
    <location>
        <begin position="314"/>
        <end position="337"/>
    </location>
</feature>
<feature type="transmembrane region" description="Helical" evidence="7">
    <location>
        <begin position="150"/>
        <end position="175"/>
    </location>
</feature>
<evidence type="ECO:0000256" key="5">
    <source>
        <dbReference type="ARBA" id="ARBA00022989"/>
    </source>
</evidence>
<dbReference type="AlphaFoldDB" id="A0A931AQY8"/>
<feature type="transmembrane region" description="Helical" evidence="7">
    <location>
        <begin position="12"/>
        <end position="29"/>
    </location>
</feature>
<evidence type="ECO:0000256" key="1">
    <source>
        <dbReference type="ARBA" id="ARBA00004651"/>
    </source>
</evidence>
<feature type="transmembrane region" description="Helical" evidence="7">
    <location>
        <begin position="255"/>
        <end position="276"/>
    </location>
</feature>
<evidence type="ECO:0000313" key="9">
    <source>
        <dbReference type="Proteomes" id="UP000621436"/>
    </source>
</evidence>
<proteinExistence type="inferred from homology"/>
<dbReference type="RefSeq" id="WP_270454346.1">
    <property type="nucleotide sequence ID" value="NZ_JADPIE010000005.1"/>
</dbReference>
<dbReference type="PANTHER" id="PTHR30106:SF1">
    <property type="entry name" value="UPF0324 MEMBRANE PROTEIN FN0533"/>
    <property type="match status" value="1"/>
</dbReference>
<protein>
    <submittedName>
        <fullName evidence="8">Sulfate exporter family transporter</fullName>
    </submittedName>
</protein>
<evidence type="ECO:0000313" key="8">
    <source>
        <dbReference type="EMBL" id="MBF8437373.1"/>
    </source>
</evidence>
<feature type="transmembrane region" description="Helical" evidence="7">
    <location>
        <begin position="35"/>
        <end position="56"/>
    </location>
</feature>
<evidence type="ECO:0000256" key="6">
    <source>
        <dbReference type="ARBA" id="ARBA00023136"/>
    </source>
</evidence>
<dbReference type="PANTHER" id="PTHR30106">
    <property type="entry name" value="INNER MEMBRANE PROTEIN YEIH-RELATED"/>
    <property type="match status" value="1"/>
</dbReference>